<reference evidence="5 6" key="1">
    <citation type="submission" date="2020-07" db="EMBL/GenBank/DDBJ databases">
        <title>Sequencing the genomes of 1000 actinobacteria strains.</title>
        <authorList>
            <person name="Klenk H.-P."/>
        </authorList>
    </citation>
    <scope>NUCLEOTIDE SEQUENCE [LARGE SCALE GENOMIC DNA]</scope>
    <source>
        <strain evidence="5 6">DSM 45772</strain>
    </source>
</reference>
<feature type="domain" description="Glycosyltransferase 2-like" evidence="4">
    <location>
        <begin position="27"/>
        <end position="196"/>
    </location>
</feature>
<dbReference type="GO" id="GO:0009247">
    <property type="term" value="P:glycolipid biosynthetic process"/>
    <property type="evidence" value="ECO:0007669"/>
    <property type="project" value="TreeGrafter"/>
</dbReference>
<dbReference type="Pfam" id="PF00535">
    <property type="entry name" value="Glycos_transf_2"/>
    <property type="match status" value="1"/>
</dbReference>
<evidence type="ECO:0000256" key="3">
    <source>
        <dbReference type="ARBA" id="ARBA00022679"/>
    </source>
</evidence>
<sequence>MSASRSQELPVAGSGADPAPDGRGVLVVVPTYDERANLPGIVERVLAAAPAVRLLVVDDGSPDGTGELADELAAADPRITVLHHRPKRGLGAAYVDAFAHVMATHQADDVGWIVQMDADGSHAPEDLPSMLAAARTEGADLVLGSRYVPGGRVVDWPWYRNALSRAANVYSRRALRLPVRDVTGGYRLFRRPVLEAVTASPVSSQGYCFQVDLTFRVQRAGFTVREVPIVFTERSAGASKMSGAVVREALWRVTVWAVRDRLAGRPRT</sequence>
<dbReference type="InterPro" id="IPR039528">
    <property type="entry name" value="DPM1-like"/>
</dbReference>
<dbReference type="PANTHER" id="PTHR43398">
    <property type="entry name" value="DOLICHOL-PHOSPHATE MANNOSYLTRANSFERASE SUBUNIT 1"/>
    <property type="match status" value="1"/>
</dbReference>
<organism evidence="5 6">
    <name type="scientific">Actinomycetospora corticicola</name>
    <dbReference type="NCBI Taxonomy" id="663602"/>
    <lineage>
        <taxon>Bacteria</taxon>
        <taxon>Bacillati</taxon>
        <taxon>Actinomycetota</taxon>
        <taxon>Actinomycetes</taxon>
        <taxon>Pseudonocardiales</taxon>
        <taxon>Pseudonocardiaceae</taxon>
        <taxon>Actinomycetospora</taxon>
    </lineage>
</organism>
<keyword evidence="6" id="KW-1185">Reference proteome</keyword>
<dbReference type="AlphaFoldDB" id="A0A7Y9DU90"/>
<keyword evidence="3 5" id="KW-0808">Transferase</keyword>
<keyword evidence="2 5" id="KW-0328">Glycosyltransferase</keyword>
<accession>A0A7Y9DU90</accession>
<comment type="similarity">
    <text evidence="1">Belongs to the glycosyltransferase 2 family.</text>
</comment>
<evidence type="ECO:0000256" key="2">
    <source>
        <dbReference type="ARBA" id="ARBA00022676"/>
    </source>
</evidence>
<evidence type="ECO:0000259" key="4">
    <source>
        <dbReference type="Pfam" id="PF00535"/>
    </source>
</evidence>
<dbReference type="GO" id="GO:0016020">
    <property type="term" value="C:membrane"/>
    <property type="evidence" value="ECO:0007669"/>
    <property type="project" value="GOC"/>
</dbReference>
<dbReference type="PANTHER" id="PTHR43398:SF1">
    <property type="entry name" value="DOLICHOL-PHOSPHATE MANNOSYLTRANSFERASE SUBUNIT 1"/>
    <property type="match status" value="1"/>
</dbReference>
<protein>
    <submittedName>
        <fullName evidence="5">Dolichol-phosphate mannosyltransferase</fullName>
        <ecNumber evidence="5">2.4.1.83</ecNumber>
    </submittedName>
</protein>
<gene>
    <name evidence="5" type="ORF">BJ983_001667</name>
</gene>
<dbReference type="SUPFAM" id="SSF53448">
    <property type="entry name" value="Nucleotide-diphospho-sugar transferases"/>
    <property type="match status" value="1"/>
</dbReference>
<dbReference type="CDD" id="cd06442">
    <property type="entry name" value="DPM1_like"/>
    <property type="match status" value="1"/>
</dbReference>
<evidence type="ECO:0000256" key="1">
    <source>
        <dbReference type="ARBA" id="ARBA00006739"/>
    </source>
</evidence>
<dbReference type="GO" id="GO:0004582">
    <property type="term" value="F:dolichyl-phosphate beta-D-mannosyltransferase activity"/>
    <property type="evidence" value="ECO:0007669"/>
    <property type="project" value="UniProtKB-EC"/>
</dbReference>
<dbReference type="InterPro" id="IPR029044">
    <property type="entry name" value="Nucleotide-diphossugar_trans"/>
</dbReference>
<evidence type="ECO:0000313" key="6">
    <source>
        <dbReference type="Proteomes" id="UP000535890"/>
    </source>
</evidence>
<name>A0A7Y9DU90_9PSEU</name>
<comment type="caution">
    <text evidence="5">The sequence shown here is derived from an EMBL/GenBank/DDBJ whole genome shotgun (WGS) entry which is preliminary data.</text>
</comment>
<dbReference type="RefSeq" id="WP_179793383.1">
    <property type="nucleotide sequence ID" value="NZ_BAABHP010000017.1"/>
</dbReference>
<dbReference type="EMBL" id="JACCBN010000001">
    <property type="protein sequence ID" value="NYD35565.1"/>
    <property type="molecule type" value="Genomic_DNA"/>
</dbReference>
<dbReference type="FunFam" id="3.90.550.10:FF:000122">
    <property type="entry name" value="Dolichol-phosphate mannosyltransferase subunit 1"/>
    <property type="match status" value="1"/>
</dbReference>
<dbReference type="InterPro" id="IPR001173">
    <property type="entry name" value="Glyco_trans_2-like"/>
</dbReference>
<dbReference type="Proteomes" id="UP000535890">
    <property type="component" value="Unassembled WGS sequence"/>
</dbReference>
<proteinExistence type="inferred from homology"/>
<dbReference type="Gene3D" id="3.90.550.10">
    <property type="entry name" value="Spore Coat Polysaccharide Biosynthesis Protein SpsA, Chain A"/>
    <property type="match status" value="1"/>
</dbReference>
<dbReference type="EC" id="2.4.1.83" evidence="5"/>
<evidence type="ECO:0000313" key="5">
    <source>
        <dbReference type="EMBL" id="NYD35565.1"/>
    </source>
</evidence>